<evidence type="ECO:0000313" key="2">
    <source>
        <dbReference type="EMBL" id="KAK2181957.1"/>
    </source>
</evidence>
<dbReference type="Proteomes" id="UP001209878">
    <property type="component" value="Unassembled WGS sequence"/>
</dbReference>
<dbReference type="EMBL" id="JAODUO010000373">
    <property type="protein sequence ID" value="KAK2181957.1"/>
    <property type="molecule type" value="Genomic_DNA"/>
</dbReference>
<reference evidence="2" key="1">
    <citation type="journal article" date="2023" name="Mol. Biol. Evol.">
        <title>Third-Generation Sequencing Reveals the Adaptive Role of the Epigenome in Three Deep-Sea Polychaetes.</title>
        <authorList>
            <person name="Perez M."/>
            <person name="Aroh O."/>
            <person name="Sun Y."/>
            <person name="Lan Y."/>
            <person name="Juniper S.K."/>
            <person name="Young C.R."/>
            <person name="Angers B."/>
            <person name="Qian P.Y."/>
        </authorList>
    </citation>
    <scope>NUCLEOTIDE SEQUENCE</scope>
    <source>
        <strain evidence="2">R07B-5</strain>
    </source>
</reference>
<name>A0AAD9NT84_RIDPI</name>
<feature type="signal peptide" evidence="1">
    <location>
        <begin position="1"/>
        <end position="17"/>
    </location>
</feature>
<gene>
    <name evidence="2" type="ORF">NP493_374g02000</name>
</gene>
<proteinExistence type="predicted"/>
<keyword evidence="3" id="KW-1185">Reference proteome</keyword>
<protein>
    <submittedName>
        <fullName evidence="2">Uncharacterized protein</fullName>
    </submittedName>
</protein>
<dbReference type="AlphaFoldDB" id="A0AAD9NT84"/>
<accession>A0AAD9NT84</accession>
<feature type="chain" id="PRO_5042020016" evidence="1">
    <location>
        <begin position="18"/>
        <end position="68"/>
    </location>
</feature>
<comment type="caution">
    <text evidence="2">The sequence shown here is derived from an EMBL/GenBank/DDBJ whole genome shotgun (WGS) entry which is preliminary data.</text>
</comment>
<sequence>MKFQLVILLVVLTLVVSQDVLRCADACLAQYEASRDDCQKGQRLSAEIRECLSGCQEIFDGCTTICFS</sequence>
<evidence type="ECO:0000313" key="3">
    <source>
        <dbReference type="Proteomes" id="UP001209878"/>
    </source>
</evidence>
<keyword evidence="1" id="KW-0732">Signal</keyword>
<organism evidence="2 3">
    <name type="scientific">Ridgeia piscesae</name>
    <name type="common">Tubeworm</name>
    <dbReference type="NCBI Taxonomy" id="27915"/>
    <lineage>
        <taxon>Eukaryota</taxon>
        <taxon>Metazoa</taxon>
        <taxon>Spiralia</taxon>
        <taxon>Lophotrochozoa</taxon>
        <taxon>Annelida</taxon>
        <taxon>Polychaeta</taxon>
        <taxon>Sedentaria</taxon>
        <taxon>Canalipalpata</taxon>
        <taxon>Sabellida</taxon>
        <taxon>Siboglinidae</taxon>
        <taxon>Ridgeia</taxon>
    </lineage>
</organism>
<evidence type="ECO:0000256" key="1">
    <source>
        <dbReference type="SAM" id="SignalP"/>
    </source>
</evidence>